<feature type="chain" id="PRO_5002970776" evidence="1">
    <location>
        <begin position="25"/>
        <end position="106"/>
    </location>
</feature>
<gene>
    <name evidence="2" type="primary">CG13557-RA</name>
</gene>
<dbReference type="AlphaFoldDB" id="C6SV16"/>
<feature type="non-terminal residue" evidence="2">
    <location>
        <position position="1"/>
    </location>
</feature>
<dbReference type="VEuPathDB" id="VectorBase:FBgn0034867"/>
<proteinExistence type="evidence at transcript level"/>
<accession>C6SV16</accession>
<dbReference type="HOGENOM" id="CLU_178763_0_0_1"/>
<keyword evidence="1" id="KW-0732">Signal</keyword>
<dbReference type="ExpressionAtlas" id="C6SV16">
    <property type="expression patterns" value="baseline and differential"/>
</dbReference>
<evidence type="ECO:0000313" key="2">
    <source>
        <dbReference type="EMBL" id="ACT88149.1"/>
    </source>
</evidence>
<name>C6SV16_DROME</name>
<dbReference type="EMBL" id="BT089008">
    <property type="protein sequence ID" value="ACT88149.1"/>
    <property type="molecule type" value="mRNA"/>
</dbReference>
<dbReference type="OrthoDB" id="7869578at2759"/>
<dbReference type="Bgee" id="FBgn0034867">
    <property type="expression patterns" value="Expressed in male accessory gland main cell (Drosophila) in male reproductive gland and 12 other cell types or tissues"/>
</dbReference>
<sequence length="106" mass="12440">QTVMVSKWLRILVLFLLGLATSRASLFRSESPKPQLSWWHKQYYQSLWQQRLRFTTTPRPGATPESDEARLVYPCYCYKPTPEGLATASPVEQRMIETKEIFFLNK</sequence>
<feature type="signal peptide" evidence="1">
    <location>
        <begin position="1"/>
        <end position="24"/>
    </location>
</feature>
<reference evidence="2" key="1">
    <citation type="submission" date="2009-07" db="EMBL/GenBank/DDBJ databases">
        <authorList>
            <person name="Carlson J."/>
            <person name="Booth B."/>
            <person name="Frise E."/>
            <person name="Sandler J."/>
            <person name="Wan K."/>
            <person name="Yu C."/>
            <person name="Celniker S."/>
        </authorList>
    </citation>
    <scope>NUCLEOTIDE SEQUENCE</scope>
</reference>
<protein>
    <submittedName>
        <fullName evidence="2">MIP10537p</fullName>
    </submittedName>
</protein>
<organism evidence="2">
    <name type="scientific">Drosophila melanogaster</name>
    <name type="common">Fruit fly</name>
    <dbReference type="NCBI Taxonomy" id="7227"/>
    <lineage>
        <taxon>Eukaryota</taxon>
        <taxon>Metazoa</taxon>
        <taxon>Ecdysozoa</taxon>
        <taxon>Arthropoda</taxon>
        <taxon>Hexapoda</taxon>
        <taxon>Insecta</taxon>
        <taxon>Pterygota</taxon>
        <taxon>Neoptera</taxon>
        <taxon>Endopterygota</taxon>
        <taxon>Diptera</taxon>
        <taxon>Brachycera</taxon>
        <taxon>Muscomorpha</taxon>
        <taxon>Ephydroidea</taxon>
        <taxon>Drosophilidae</taxon>
        <taxon>Drosophila</taxon>
        <taxon>Sophophora</taxon>
    </lineage>
</organism>
<evidence type="ECO:0000256" key="1">
    <source>
        <dbReference type="SAM" id="SignalP"/>
    </source>
</evidence>